<sequence>MKSFGQSAQATFLFSIPKQRVLMSAARAVMKYCHSLS</sequence>
<reference evidence="1" key="1">
    <citation type="journal article" date="2021" name="Proc. Natl. Acad. Sci. U.S.A.">
        <title>A Catalog of Tens of Thousands of Viruses from Human Metagenomes Reveals Hidden Associations with Chronic Diseases.</title>
        <authorList>
            <person name="Tisza M.J."/>
            <person name="Buck C.B."/>
        </authorList>
    </citation>
    <scope>NUCLEOTIDE SEQUENCE</scope>
    <source>
        <strain evidence="1">CtjH82</strain>
    </source>
</reference>
<evidence type="ECO:0000313" key="1">
    <source>
        <dbReference type="EMBL" id="DAF59088.1"/>
    </source>
</evidence>
<accession>A0A8S5T7J6</accession>
<organism evidence="1">
    <name type="scientific">Myoviridae sp. ctjH82</name>
    <dbReference type="NCBI Taxonomy" id="2827704"/>
    <lineage>
        <taxon>Viruses</taxon>
        <taxon>Duplodnaviria</taxon>
        <taxon>Heunggongvirae</taxon>
        <taxon>Uroviricota</taxon>
        <taxon>Caudoviricetes</taxon>
    </lineage>
</organism>
<protein>
    <submittedName>
        <fullName evidence="1">Uncharacterized protein</fullName>
    </submittedName>
</protein>
<name>A0A8S5T7J6_9CAUD</name>
<proteinExistence type="predicted"/>
<dbReference type="EMBL" id="BK032762">
    <property type="protein sequence ID" value="DAF59088.1"/>
    <property type="molecule type" value="Genomic_DNA"/>
</dbReference>